<keyword evidence="1" id="KW-1133">Transmembrane helix</keyword>
<dbReference type="InterPro" id="IPR021309">
    <property type="entry name" value="YgaP-like_TM"/>
</dbReference>
<dbReference type="EMBL" id="AP021874">
    <property type="protein sequence ID" value="BBO70330.1"/>
    <property type="molecule type" value="Genomic_DNA"/>
</dbReference>
<keyword evidence="4" id="KW-1185">Reference proteome</keyword>
<reference evidence="3 4" key="1">
    <citation type="submission" date="2019-11" db="EMBL/GenBank/DDBJ databases">
        <title>Comparative genomics of hydrocarbon-degrading Desulfosarcina strains.</title>
        <authorList>
            <person name="Watanabe M."/>
            <person name="Kojima H."/>
            <person name="Fukui M."/>
        </authorList>
    </citation>
    <scope>NUCLEOTIDE SEQUENCE [LARGE SCALE GENOMIC DNA]</scope>
    <source>
        <strain evidence="3 4">PL12</strain>
    </source>
</reference>
<name>A0A5K7YPQ8_9BACT</name>
<organism evidence="3 4">
    <name type="scientific">Desulfosarcina alkanivorans</name>
    <dbReference type="NCBI Taxonomy" id="571177"/>
    <lineage>
        <taxon>Bacteria</taxon>
        <taxon>Pseudomonadati</taxon>
        <taxon>Thermodesulfobacteriota</taxon>
        <taxon>Desulfobacteria</taxon>
        <taxon>Desulfobacterales</taxon>
        <taxon>Desulfosarcinaceae</taxon>
        <taxon>Desulfosarcina</taxon>
    </lineage>
</organism>
<evidence type="ECO:0000259" key="2">
    <source>
        <dbReference type="Pfam" id="PF11127"/>
    </source>
</evidence>
<evidence type="ECO:0000256" key="1">
    <source>
        <dbReference type="SAM" id="Phobius"/>
    </source>
</evidence>
<evidence type="ECO:0000313" key="4">
    <source>
        <dbReference type="Proteomes" id="UP000427906"/>
    </source>
</evidence>
<dbReference type="KEGG" id="dalk:DSCA_42600"/>
<proteinExistence type="predicted"/>
<keyword evidence="1" id="KW-0812">Transmembrane</keyword>
<gene>
    <name evidence="3" type="ORF">DSCA_42600</name>
</gene>
<dbReference type="RefSeq" id="WP_155318288.1">
    <property type="nucleotide sequence ID" value="NZ_AP021874.1"/>
</dbReference>
<dbReference type="Proteomes" id="UP000427906">
    <property type="component" value="Chromosome"/>
</dbReference>
<feature type="transmembrane region" description="Helical" evidence="1">
    <location>
        <begin position="12"/>
        <end position="31"/>
    </location>
</feature>
<keyword evidence="1" id="KW-0472">Membrane</keyword>
<dbReference type="Pfam" id="PF11127">
    <property type="entry name" value="YgaP-like_TM"/>
    <property type="match status" value="1"/>
</dbReference>
<feature type="domain" description="Inner membrane protein YgaP-like transmembrane" evidence="2">
    <location>
        <begin position="1"/>
        <end position="60"/>
    </location>
</feature>
<dbReference type="OrthoDB" id="9804804at2"/>
<evidence type="ECO:0000313" key="3">
    <source>
        <dbReference type="EMBL" id="BBO70330.1"/>
    </source>
</evidence>
<feature type="transmembrane region" description="Helical" evidence="1">
    <location>
        <begin position="37"/>
        <end position="55"/>
    </location>
</feature>
<accession>A0A5K7YPQ8</accession>
<sequence>MKCNLGKTERILRIVAGLVCLALGAGIWNGFYVVGVVIFLTAIIAWCPVSAALGISTCRETEQEAIPANTVSTDKDRRIRERRFK</sequence>
<protein>
    <recommendedName>
        <fullName evidence="2">Inner membrane protein YgaP-like transmembrane domain-containing protein</fullName>
    </recommendedName>
</protein>
<dbReference type="AlphaFoldDB" id="A0A5K7YPQ8"/>